<protein>
    <submittedName>
        <fullName evidence="1">Uncharacterized protein</fullName>
    </submittedName>
</protein>
<gene>
    <name evidence="1" type="ORF">TrRE_jg6720</name>
</gene>
<dbReference type="EMBL" id="BRXZ01001492">
    <property type="protein sequence ID" value="GMH72529.1"/>
    <property type="molecule type" value="Genomic_DNA"/>
</dbReference>
<reference evidence="1" key="1">
    <citation type="submission" date="2022-07" db="EMBL/GenBank/DDBJ databases">
        <title>Genome analysis of Parmales, a sister group of diatoms, reveals the evolutionary specialization of diatoms from phago-mixotrophs to photoautotrophs.</title>
        <authorList>
            <person name="Ban H."/>
            <person name="Sato S."/>
            <person name="Yoshikawa S."/>
            <person name="Kazumasa Y."/>
            <person name="Nakamura Y."/>
            <person name="Ichinomiya M."/>
            <person name="Saitoh K."/>
            <person name="Sato N."/>
            <person name="Blanc-Mathieu R."/>
            <person name="Endo H."/>
            <person name="Kuwata A."/>
            <person name="Ogata H."/>
        </authorList>
    </citation>
    <scope>NUCLEOTIDE SEQUENCE</scope>
</reference>
<keyword evidence="2" id="KW-1185">Reference proteome</keyword>
<dbReference type="OrthoDB" id="185956at2759"/>
<comment type="caution">
    <text evidence="1">The sequence shown here is derived from an EMBL/GenBank/DDBJ whole genome shotgun (WGS) entry which is preliminary data.</text>
</comment>
<evidence type="ECO:0000313" key="2">
    <source>
        <dbReference type="Proteomes" id="UP001165082"/>
    </source>
</evidence>
<proteinExistence type="predicted"/>
<organism evidence="1 2">
    <name type="scientific">Triparma retinervis</name>
    <dbReference type="NCBI Taxonomy" id="2557542"/>
    <lineage>
        <taxon>Eukaryota</taxon>
        <taxon>Sar</taxon>
        <taxon>Stramenopiles</taxon>
        <taxon>Ochrophyta</taxon>
        <taxon>Bolidophyceae</taxon>
        <taxon>Parmales</taxon>
        <taxon>Triparmaceae</taxon>
        <taxon>Triparma</taxon>
    </lineage>
</organism>
<sequence length="93" mass="10524">MPLTKTECEYLHSALGDSKSIPKQCLYQLIHKGDSVDTDKQHGSSWLWPSLARRATRGSHGGLHEKHPQNWLKTHISEDECKEVKEAMKMAGL</sequence>
<dbReference type="AlphaFoldDB" id="A0A9W7E8R4"/>
<evidence type="ECO:0000313" key="1">
    <source>
        <dbReference type="EMBL" id="GMH72529.1"/>
    </source>
</evidence>
<feature type="non-terminal residue" evidence="1">
    <location>
        <position position="1"/>
    </location>
</feature>
<accession>A0A9W7E8R4</accession>
<dbReference type="Proteomes" id="UP001165082">
    <property type="component" value="Unassembled WGS sequence"/>
</dbReference>
<name>A0A9W7E8R4_9STRA</name>